<accession>A0A8E0VED9</accession>
<dbReference type="InterPro" id="IPR042089">
    <property type="entry name" value="Peptidase_M13_dom_2"/>
</dbReference>
<dbReference type="InterPro" id="IPR024079">
    <property type="entry name" value="MetalloPept_cat_dom_sf"/>
</dbReference>
<dbReference type="OrthoDB" id="6475849at2759"/>
<evidence type="ECO:0000256" key="7">
    <source>
        <dbReference type="SAM" id="Phobius"/>
    </source>
</evidence>
<evidence type="ECO:0000256" key="6">
    <source>
        <dbReference type="ARBA" id="ARBA00023049"/>
    </source>
</evidence>
<dbReference type="InterPro" id="IPR000718">
    <property type="entry name" value="Peptidase_M13"/>
</dbReference>
<name>A0A8E0VED9_9TREM</name>
<evidence type="ECO:0000313" key="11">
    <source>
        <dbReference type="Proteomes" id="UP000728185"/>
    </source>
</evidence>
<dbReference type="PROSITE" id="PS51885">
    <property type="entry name" value="NEPRILYSIN"/>
    <property type="match status" value="1"/>
</dbReference>
<dbReference type="GO" id="GO:0005886">
    <property type="term" value="C:plasma membrane"/>
    <property type="evidence" value="ECO:0007669"/>
    <property type="project" value="TreeGrafter"/>
</dbReference>
<sequence length="890" mass="102626">MTRSSSSPTTDRQAIVVDELECGDRENSAGFQVENFKYQVFSGTTSSIPAIPANESLHRWHWNQPRLFIDRLMDRVNRDPLKSNNGPIEKLRRCSRIHLCLVSLTFLVLLIFIILLSVQWGKLYHEQWLREHQCLNSQCLSVAARLHGRLNQSVQPCENFYQYACGSNYRAHHPAFKPDSPNAQGAYAYIPSIQPEVVMHLNEERGHNLMRIHRPDLGMLADLNVHALISGLKEIISTGTKKSTSAKWKVAQWFRSCSSRSMRDWSGNRDFYEKAIPALGGLWLFDREADNTTGAGSINNTRDWPNRLFSSPSLVKQASMKQNWSWFESLKNLQIEFHAPLFFDIRLPQKLAERSVRIMIVPDPNARVGSFLTQRVVKYVKKLTRVLVGESRIPMENPELINRTQIFVNDVLLMMKELYTIYRGSHGDKQTVKLRDLKVNGDQMRWVELIGEYFNQADNHIDDEVQIDTKNLKYLQKLGSMIDALKRNYSEPVFNRIMNNYFAWSLVEAYAWHLSYDFSSVHRQHHGIADSDLELDCFVFTHEIFNTILGAIYVENHVNEVVWNHTTRLVSYVKPSALKQLETVKWLDTETKEKIRERIEGLKLVTDLPLIMQNDVKLDYAYREITMSYVYLKNLLNMIQYMRAVYNRILAGISEPHEDSWLHDTVNVYDTKIGLDLVHDELYIPPGVVQPPFFHEKLPAAINFAGIGSMLASALARLIGESGSFVIDDQVTLLWSEQSWSKFAQHWNCIEKRVKDKIKMHYNISENVMEIVGESIRSGVDEIVDEATGLNIAKIGFDSWFAIEESSIENTLLPGPHIPRDKLFYTSYAQTFCQANMKTKTWWQMILMEESIPPEILVNQVLSEEPDFGATFQCQIGSPMRPEKLCSAIF</sequence>
<evidence type="ECO:0000259" key="8">
    <source>
        <dbReference type="Pfam" id="PF01431"/>
    </source>
</evidence>
<keyword evidence="7" id="KW-1133">Transmembrane helix</keyword>
<dbReference type="Gene3D" id="3.40.390.10">
    <property type="entry name" value="Collagenase (Catalytic Domain)"/>
    <property type="match status" value="1"/>
</dbReference>
<dbReference type="InterPro" id="IPR008753">
    <property type="entry name" value="Peptidase_M13_N"/>
</dbReference>
<dbReference type="GO" id="GO:0004222">
    <property type="term" value="F:metalloendopeptidase activity"/>
    <property type="evidence" value="ECO:0007669"/>
    <property type="project" value="InterPro"/>
</dbReference>
<dbReference type="AlphaFoldDB" id="A0A8E0VED9"/>
<keyword evidence="7" id="KW-0472">Membrane</keyword>
<evidence type="ECO:0000256" key="3">
    <source>
        <dbReference type="ARBA" id="ARBA00022723"/>
    </source>
</evidence>
<dbReference type="InterPro" id="IPR018497">
    <property type="entry name" value="Peptidase_M13_C"/>
</dbReference>
<proteinExistence type="predicted"/>
<dbReference type="Gene3D" id="1.10.1380.10">
    <property type="entry name" value="Neutral endopeptidase , domain2"/>
    <property type="match status" value="1"/>
</dbReference>
<dbReference type="Pfam" id="PF01431">
    <property type="entry name" value="Peptidase_M13"/>
    <property type="match status" value="1"/>
</dbReference>
<feature type="transmembrane region" description="Helical" evidence="7">
    <location>
        <begin position="99"/>
        <end position="120"/>
    </location>
</feature>
<gene>
    <name evidence="10" type="ORF">FBUS_03734</name>
</gene>
<evidence type="ECO:0000256" key="1">
    <source>
        <dbReference type="ARBA" id="ARBA00001947"/>
    </source>
</evidence>
<reference evidence="10" key="1">
    <citation type="submission" date="2019-05" db="EMBL/GenBank/DDBJ databases">
        <title>Annotation for the trematode Fasciolopsis buski.</title>
        <authorList>
            <person name="Choi Y.-J."/>
        </authorList>
    </citation>
    <scope>NUCLEOTIDE SEQUENCE</scope>
    <source>
        <strain evidence="10">HT</strain>
        <tissue evidence="10">Whole worm</tissue>
    </source>
</reference>
<keyword evidence="6" id="KW-0482">Metalloprotease</keyword>
<organism evidence="10 11">
    <name type="scientific">Fasciolopsis buskii</name>
    <dbReference type="NCBI Taxonomy" id="27845"/>
    <lineage>
        <taxon>Eukaryota</taxon>
        <taxon>Metazoa</taxon>
        <taxon>Spiralia</taxon>
        <taxon>Lophotrochozoa</taxon>
        <taxon>Platyhelminthes</taxon>
        <taxon>Trematoda</taxon>
        <taxon>Digenea</taxon>
        <taxon>Plagiorchiida</taxon>
        <taxon>Echinostomata</taxon>
        <taxon>Echinostomatoidea</taxon>
        <taxon>Fasciolidae</taxon>
        <taxon>Fasciolopsis</taxon>
    </lineage>
</organism>
<keyword evidence="4" id="KW-0378">Hydrolase</keyword>
<dbReference type="SUPFAM" id="SSF55486">
    <property type="entry name" value="Metalloproteases ('zincins'), catalytic domain"/>
    <property type="match status" value="1"/>
</dbReference>
<evidence type="ECO:0000256" key="5">
    <source>
        <dbReference type="ARBA" id="ARBA00022833"/>
    </source>
</evidence>
<feature type="domain" description="Peptidase M13 N-terminal" evidence="9">
    <location>
        <begin position="219"/>
        <end position="603"/>
    </location>
</feature>
<dbReference type="GO" id="GO:0046872">
    <property type="term" value="F:metal ion binding"/>
    <property type="evidence" value="ECO:0007669"/>
    <property type="project" value="UniProtKB-KW"/>
</dbReference>
<evidence type="ECO:0000256" key="2">
    <source>
        <dbReference type="ARBA" id="ARBA00022670"/>
    </source>
</evidence>
<keyword evidence="2" id="KW-0645">Protease</keyword>
<dbReference type="PANTHER" id="PTHR11733">
    <property type="entry name" value="ZINC METALLOPROTEASE FAMILY M13 NEPRILYSIN-RELATED"/>
    <property type="match status" value="1"/>
</dbReference>
<feature type="domain" description="Peptidase M13 C-terminal" evidence="8">
    <location>
        <begin position="681"/>
        <end position="886"/>
    </location>
</feature>
<keyword evidence="7" id="KW-0812">Transmembrane</keyword>
<keyword evidence="5" id="KW-0862">Zinc</keyword>
<comment type="cofactor">
    <cofactor evidence="1">
        <name>Zn(2+)</name>
        <dbReference type="ChEBI" id="CHEBI:29105"/>
    </cofactor>
</comment>
<dbReference type="GO" id="GO:0016485">
    <property type="term" value="P:protein processing"/>
    <property type="evidence" value="ECO:0007669"/>
    <property type="project" value="TreeGrafter"/>
</dbReference>
<dbReference type="EMBL" id="LUCM01010930">
    <property type="protein sequence ID" value="KAA0184759.1"/>
    <property type="molecule type" value="Genomic_DNA"/>
</dbReference>
<dbReference type="PANTHER" id="PTHR11733:SF240">
    <property type="entry name" value="GH14155P-RELATED"/>
    <property type="match status" value="1"/>
</dbReference>
<keyword evidence="3" id="KW-0479">Metal-binding</keyword>
<keyword evidence="11" id="KW-1185">Reference proteome</keyword>
<evidence type="ECO:0000256" key="4">
    <source>
        <dbReference type="ARBA" id="ARBA00022801"/>
    </source>
</evidence>
<protein>
    <submittedName>
        <fullName evidence="10">Endothelin-converting enzyme 1</fullName>
    </submittedName>
</protein>
<comment type="caution">
    <text evidence="10">The sequence shown here is derived from an EMBL/GenBank/DDBJ whole genome shotgun (WGS) entry which is preliminary data.</text>
</comment>
<evidence type="ECO:0000259" key="9">
    <source>
        <dbReference type="Pfam" id="PF05649"/>
    </source>
</evidence>
<dbReference type="Pfam" id="PF05649">
    <property type="entry name" value="Peptidase_M13_N"/>
    <property type="match status" value="1"/>
</dbReference>
<evidence type="ECO:0000313" key="10">
    <source>
        <dbReference type="EMBL" id="KAA0184759.1"/>
    </source>
</evidence>
<dbReference type="Proteomes" id="UP000728185">
    <property type="component" value="Unassembled WGS sequence"/>
</dbReference>